<protein>
    <recommendedName>
        <fullName evidence="5">Zinc ribbon domain-containing protein</fullName>
    </recommendedName>
</protein>
<gene>
    <name evidence="3" type="ORF">OKJ99_39795</name>
</gene>
<feature type="region of interest" description="Disordered" evidence="1">
    <location>
        <begin position="98"/>
        <end position="216"/>
    </location>
</feature>
<accession>A0ABU6FHW3</accession>
<feature type="compositionally biased region" description="Low complexity" evidence="1">
    <location>
        <begin position="126"/>
        <end position="147"/>
    </location>
</feature>
<keyword evidence="2" id="KW-0472">Membrane</keyword>
<dbReference type="EMBL" id="JAOZYC010000196">
    <property type="protein sequence ID" value="MEB8343645.1"/>
    <property type="molecule type" value="Genomic_DNA"/>
</dbReference>
<sequence>MDYCHPCGRHLNGAFMCPGCGTPVDAVRAYGEWIAAQDAEVEEAADQEAGPVRVRGRRRAHRFVRPRRRRALLATAGIALVAGGVGLGVAQLGEGSLGDGSHTQAAPDISAAPTKGADTVSPSATAERSTPPASRASRTSSAPASKSPRPERTRASSGPVDAEATHRATRSAPATSEPGSSASSRPTPSASRSPSATPTAEPDPSATCDRFLWWCT</sequence>
<name>A0ABU6FHW3_9ACTN</name>
<evidence type="ECO:0000256" key="1">
    <source>
        <dbReference type="SAM" id="MobiDB-lite"/>
    </source>
</evidence>
<evidence type="ECO:0000313" key="4">
    <source>
        <dbReference type="Proteomes" id="UP001354931"/>
    </source>
</evidence>
<evidence type="ECO:0000313" key="3">
    <source>
        <dbReference type="EMBL" id="MEB8343645.1"/>
    </source>
</evidence>
<feature type="transmembrane region" description="Helical" evidence="2">
    <location>
        <begin position="71"/>
        <end position="93"/>
    </location>
</feature>
<organism evidence="3 4">
    <name type="scientific">Streptomyces endophyticus</name>
    <dbReference type="NCBI Taxonomy" id="714166"/>
    <lineage>
        <taxon>Bacteria</taxon>
        <taxon>Bacillati</taxon>
        <taxon>Actinomycetota</taxon>
        <taxon>Actinomycetes</taxon>
        <taxon>Kitasatosporales</taxon>
        <taxon>Streptomycetaceae</taxon>
        <taxon>Streptomyces</taxon>
    </lineage>
</organism>
<evidence type="ECO:0008006" key="5">
    <source>
        <dbReference type="Google" id="ProtNLM"/>
    </source>
</evidence>
<keyword evidence="2" id="KW-0812">Transmembrane</keyword>
<feature type="compositionally biased region" description="Low complexity" evidence="1">
    <location>
        <begin position="180"/>
        <end position="200"/>
    </location>
</feature>
<evidence type="ECO:0000256" key="2">
    <source>
        <dbReference type="SAM" id="Phobius"/>
    </source>
</evidence>
<proteinExistence type="predicted"/>
<comment type="caution">
    <text evidence="3">The sequence shown here is derived from an EMBL/GenBank/DDBJ whole genome shotgun (WGS) entry which is preliminary data.</text>
</comment>
<reference evidence="3 4" key="1">
    <citation type="submission" date="2022-10" db="EMBL/GenBank/DDBJ databases">
        <authorList>
            <person name="Xie J."/>
            <person name="Shen N."/>
        </authorList>
    </citation>
    <scope>NUCLEOTIDE SEQUENCE [LARGE SCALE GENOMIC DNA]</scope>
    <source>
        <strain evidence="3 4">YIM65594</strain>
    </source>
</reference>
<keyword evidence="2" id="KW-1133">Transmembrane helix</keyword>
<dbReference type="Proteomes" id="UP001354931">
    <property type="component" value="Unassembled WGS sequence"/>
</dbReference>
<keyword evidence="4" id="KW-1185">Reference proteome</keyword>